<dbReference type="AlphaFoldDB" id="A0A1K1R1A9"/>
<dbReference type="PANTHER" id="PTHR15337">
    <property type="entry name" value="ANTERIOR GRADIENT PROTEIN-RELATED"/>
    <property type="match status" value="1"/>
</dbReference>
<keyword evidence="5" id="KW-1185">Reference proteome</keyword>
<protein>
    <submittedName>
        <fullName evidence="4">Thioredoxin-like</fullName>
    </submittedName>
</protein>
<dbReference type="OrthoDB" id="981626at2"/>
<accession>A0A1K1R1A9</accession>
<keyword evidence="1 2" id="KW-0732">Signal</keyword>
<dbReference type="Proteomes" id="UP000183257">
    <property type="component" value="Unassembled WGS sequence"/>
</dbReference>
<dbReference type="EMBL" id="FPIY01000006">
    <property type="protein sequence ID" value="SFW65912.1"/>
    <property type="molecule type" value="Genomic_DNA"/>
</dbReference>
<evidence type="ECO:0000256" key="1">
    <source>
        <dbReference type="ARBA" id="ARBA00022729"/>
    </source>
</evidence>
<sequence length="144" mass="16692">MKNLVVIVCLLFSYTITAQEWSSSFSDAVTKAKEQDKYILLVFSGSDWCAPCIKLDTEIWQSSEFKEYAEKKLVLYKADFPRKKKNRLQSDLELANRELANTYNQQGYFPFVLLLDKDKNILSKTGYKNSSPSEYIQDLSTFVK</sequence>
<dbReference type="PANTHER" id="PTHR15337:SF11">
    <property type="entry name" value="THIOREDOXIN DOMAIN-CONTAINING PROTEIN"/>
    <property type="match status" value="1"/>
</dbReference>
<evidence type="ECO:0000256" key="2">
    <source>
        <dbReference type="SAM" id="SignalP"/>
    </source>
</evidence>
<evidence type="ECO:0000313" key="4">
    <source>
        <dbReference type="EMBL" id="SFW65912.1"/>
    </source>
</evidence>
<dbReference type="InterPro" id="IPR013766">
    <property type="entry name" value="Thioredoxin_domain"/>
</dbReference>
<dbReference type="Gene3D" id="3.40.30.10">
    <property type="entry name" value="Glutaredoxin"/>
    <property type="match status" value="1"/>
</dbReference>
<gene>
    <name evidence="4" type="ORF">SAMN05660313_03193</name>
</gene>
<feature type="signal peptide" evidence="2">
    <location>
        <begin position="1"/>
        <end position="18"/>
    </location>
</feature>
<dbReference type="Pfam" id="PF13899">
    <property type="entry name" value="Thioredoxin_7"/>
    <property type="match status" value="1"/>
</dbReference>
<proteinExistence type="predicted"/>
<feature type="domain" description="Thioredoxin" evidence="3">
    <location>
        <begin position="5"/>
        <end position="144"/>
    </location>
</feature>
<dbReference type="PROSITE" id="PS51352">
    <property type="entry name" value="THIOREDOXIN_2"/>
    <property type="match status" value="1"/>
</dbReference>
<organism evidence="4 5">
    <name type="scientific">Cellulophaga fucicola</name>
    <dbReference type="NCBI Taxonomy" id="76595"/>
    <lineage>
        <taxon>Bacteria</taxon>
        <taxon>Pseudomonadati</taxon>
        <taxon>Bacteroidota</taxon>
        <taxon>Flavobacteriia</taxon>
        <taxon>Flavobacteriales</taxon>
        <taxon>Flavobacteriaceae</taxon>
        <taxon>Cellulophaga</taxon>
    </lineage>
</organism>
<evidence type="ECO:0000313" key="5">
    <source>
        <dbReference type="Proteomes" id="UP000183257"/>
    </source>
</evidence>
<feature type="chain" id="PRO_5012521020" evidence="2">
    <location>
        <begin position="19"/>
        <end position="144"/>
    </location>
</feature>
<dbReference type="RefSeq" id="WP_072304810.1">
    <property type="nucleotide sequence ID" value="NZ_CBDUMO010000049.1"/>
</dbReference>
<dbReference type="STRING" id="76595.SAMN05660313_03193"/>
<dbReference type="SUPFAM" id="SSF52833">
    <property type="entry name" value="Thioredoxin-like"/>
    <property type="match status" value="1"/>
</dbReference>
<evidence type="ECO:0000259" key="3">
    <source>
        <dbReference type="PROSITE" id="PS51352"/>
    </source>
</evidence>
<reference evidence="5" key="1">
    <citation type="submission" date="2016-11" db="EMBL/GenBank/DDBJ databases">
        <authorList>
            <person name="Varghese N."/>
            <person name="Submissions S."/>
        </authorList>
    </citation>
    <scope>NUCLEOTIDE SEQUENCE [LARGE SCALE GENOMIC DNA]</scope>
    <source>
        <strain evidence="5">DSM 24786</strain>
    </source>
</reference>
<name>A0A1K1R1A9_9FLAO</name>
<dbReference type="InterPro" id="IPR051099">
    <property type="entry name" value="AGR/TXD"/>
</dbReference>
<dbReference type="InterPro" id="IPR036249">
    <property type="entry name" value="Thioredoxin-like_sf"/>
</dbReference>